<dbReference type="eggNOG" id="ENOG5032WQA">
    <property type="taxonomic scope" value="Bacteria"/>
</dbReference>
<accession>A0A098L952</accession>
<evidence type="ECO:0000313" key="2">
    <source>
        <dbReference type="Proteomes" id="UP000030185"/>
    </source>
</evidence>
<comment type="caution">
    <text evidence="1">The sequence shown here is derived from an EMBL/GenBank/DDBJ whole genome shotgun (WGS) entry which is preliminary data.</text>
</comment>
<dbReference type="AlphaFoldDB" id="A0A098L952"/>
<protein>
    <submittedName>
        <fullName evidence="1">Uncharacterized protein</fullName>
    </submittedName>
</protein>
<dbReference type="GO" id="GO:0016788">
    <property type="term" value="F:hydrolase activity, acting on ester bonds"/>
    <property type="evidence" value="ECO:0007669"/>
    <property type="project" value="UniProtKB-ARBA"/>
</dbReference>
<dbReference type="Gene3D" id="3.40.50.1110">
    <property type="entry name" value="SGNH hydrolase"/>
    <property type="match status" value="1"/>
</dbReference>
<proteinExistence type="predicted"/>
<evidence type="ECO:0000313" key="1">
    <source>
        <dbReference type="EMBL" id="GAL83411.1"/>
    </source>
</evidence>
<sequence length="458" mass="49639">MAEIAEDKSISELSLASKTSGKEFIPVVQDGETKKIQVGNIANRRSGKFAGRKVVAFGSRSPNFVDQFSDGIATTETSQFVGKNIGIVTELAVYFLNADSINATVPDEAADITIEASVEYPIGTWTRITFNNGSTNFLLRRGSGIVSDTINIYIPPNTWYRIRTNVTVNPGEKWQKSRSTNAGNTGPGEGVVTGSNLVMSGTIPNSQSYGFGPCAIVGISDTNKASILWAGDSIVTGHGDSGQPSLGNGESGGYLGRLFGDQWPVMRCNMSGQRIIAWIRSSSRNSWAYDELLSSCDYVICNLGINDFRAGSSKATIISRTIEFWYYFYSRGVEAYQCTITPNTTSTDGWTTTENQTVMSFESDRVGMNDWIRDGAPIDITTKAAAAIGATGSNIVRFGEYGHPAIGYFDCADKAETSRNSGKWRVNRTGDGLHPNNISYGEIVTAFDTNLFLLYKTS</sequence>
<dbReference type="RefSeq" id="WP_045458235.1">
    <property type="nucleotide sequence ID" value="NZ_BBLT01000001.1"/>
</dbReference>
<name>A0A098L952_9BACT</name>
<gene>
    <name evidence="1" type="ORF">MYP_638</name>
</gene>
<dbReference type="EMBL" id="BBLT01000001">
    <property type="protein sequence ID" value="GAL83411.1"/>
    <property type="molecule type" value="Genomic_DNA"/>
</dbReference>
<dbReference type="Proteomes" id="UP000030185">
    <property type="component" value="Unassembled WGS sequence"/>
</dbReference>
<dbReference type="InterPro" id="IPR036514">
    <property type="entry name" value="SGNH_hydro_sf"/>
</dbReference>
<dbReference type="OrthoDB" id="7940251at2"/>
<dbReference type="STRING" id="153721.MYP_638"/>
<organism evidence="1 2">
    <name type="scientific">Sporocytophaga myxococcoides</name>
    <dbReference type="NCBI Taxonomy" id="153721"/>
    <lineage>
        <taxon>Bacteria</taxon>
        <taxon>Pseudomonadati</taxon>
        <taxon>Bacteroidota</taxon>
        <taxon>Cytophagia</taxon>
        <taxon>Cytophagales</taxon>
        <taxon>Cytophagaceae</taxon>
        <taxon>Sporocytophaga</taxon>
    </lineage>
</organism>
<keyword evidence="2" id="KW-1185">Reference proteome</keyword>
<dbReference type="SUPFAM" id="SSF52266">
    <property type="entry name" value="SGNH hydrolase"/>
    <property type="match status" value="1"/>
</dbReference>
<reference evidence="1 2" key="1">
    <citation type="submission" date="2014-09" db="EMBL/GenBank/DDBJ databases">
        <title>Sporocytophaga myxococcoides PG-01 genome sequencing.</title>
        <authorList>
            <person name="Liu L."/>
            <person name="Gao P.J."/>
            <person name="Chen G.J."/>
            <person name="Wang L.S."/>
        </authorList>
    </citation>
    <scope>NUCLEOTIDE SEQUENCE [LARGE SCALE GENOMIC DNA]</scope>
    <source>
        <strain evidence="1 2">PG-01</strain>
    </source>
</reference>